<dbReference type="EnsemblMetazoa" id="GBRI032157-RA">
    <property type="protein sequence ID" value="GBRI032157-PA"/>
    <property type="gene ID" value="GBRI032157"/>
</dbReference>
<dbReference type="AlphaFoldDB" id="A0A1A9WU62"/>
<evidence type="ECO:0000256" key="1">
    <source>
        <dbReference type="SAM" id="Phobius"/>
    </source>
</evidence>
<sequence>MRFIYSTRIIVSLAKKLNDHLLFSRSHVLEKSQFWCIVPFAEGCFLCHINGFNVILSRRESFTPRYLNQSSSSVSSFVHSLIFLSNCIYFLIICTSLVVLSSKYPSN</sequence>
<keyword evidence="1" id="KW-0812">Transmembrane</keyword>
<feature type="transmembrane region" description="Helical" evidence="1">
    <location>
        <begin position="34"/>
        <end position="56"/>
    </location>
</feature>
<evidence type="ECO:0000313" key="2">
    <source>
        <dbReference type="EnsemblMetazoa" id="GBRI032157-PA"/>
    </source>
</evidence>
<organism evidence="2 3">
    <name type="scientific">Glossina brevipalpis</name>
    <dbReference type="NCBI Taxonomy" id="37001"/>
    <lineage>
        <taxon>Eukaryota</taxon>
        <taxon>Metazoa</taxon>
        <taxon>Ecdysozoa</taxon>
        <taxon>Arthropoda</taxon>
        <taxon>Hexapoda</taxon>
        <taxon>Insecta</taxon>
        <taxon>Pterygota</taxon>
        <taxon>Neoptera</taxon>
        <taxon>Endopterygota</taxon>
        <taxon>Diptera</taxon>
        <taxon>Brachycera</taxon>
        <taxon>Muscomorpha</taxon>
        <taxon>Hippoboscoidea</taxon>
        <taxon>Glossinidae</taxon>
        <taxon>Glossina</taxon>
    </lineage>
</organism>
<dbReference type="Proteomes" id="UP000091820">
    <property type="component" value="Unassembled WGS sequence"/>
</dbReference>
<keyword evidence="1" id="KW-1133">Transmembrane helix</keyword>
<reference evidence="2" key="2">
    <citation type="submission" date="2020-05" db="UniProtKB">
        <authorList>
            <consortium name="EnsemblMetazoa"/>
        </authorList>
    </citation>
    <scope>IDENTIFICATION</scope>
    <source>
        <strain evidence="2">IAEA</strain>
    </source>
</reference>
<keyword evidence="3" id="KW-1185">Reference proteome</keyword>
<name>A0A1A9WU62_9MUSC</name>
<dbReference type="VEuPathDB" id="VectorBase:GBRI032157"/>
<proteinExistence type="predicted"/>
<accession>A0A1A9WU62</accession>
<evidence type="ECO:0000313" key="3">
    <source>
        <dbReference type="Proteomes" id="UP000091820"/>
    </source>
</evidence>
<reference evidence="3" key="1">
    <citation type="submission" date="2014-03" db="EMBL/GenBank/DDBJ databases">
        <authorList>
            <person name="Aksoy S."/>
            <person name="Warren W."/>
            <person name="Wilson R.K."/>
        </authorList>
    </citation>
    <scope>NUCLEOTIDE SEQUENCE [LARGE SCALE GENOMIC DNA]</scope>
    <source>
        <strain evidence="3">IAEA</strain>
    </source>
</reference>
<keyword evidence="1" id="KW-0472">Membrane</keyword>
<feature type="transmembrane region" description="Helical" evidence="1">
    <location>
        <begin position="76"/>
        <end position="100"/>
    </location>
</feature>
<protein>
    <submittedName>
        <fullName evidence="2">Uncharacterized protein</fullName>
    </submittedName>
</protein>